<evidence type="ECO:0000313" key="4">
    <source>
        <dbReference type="Proteomes" id="UP001154078"/>
    </source>
</evidence>
<dbReference type="InterPro" id="IPR051481">
    <property type="entry name" value="BTB-POZ/Galectin-3-binding"/>
</dbReference>
<dbReference type="SMART" id="SM00225">
    <property type="entry name" value="BTB"/>
    <property type="match status" value="1"/>
</dbReference>
<dbReference type="PROSITE" id="PS50097">
    <property type="entry name" value="BTB"/>
    <property type="match status" value="1"/>
</dbReference>
<feature type="region of interest" description="Disordered" evidence="1">
    <location>
        <begin position="1"/>
        <end position="24"/>
    </location>
</feature>
<dbReference type="InterPro" id="IPR000210">
    <property type="entry name" value="BTB/POZ_dom"/>
</dbReference>
<dbReference type="Pfam" id="PF23651">
    <property type="entry name" value="TRAF_BTBD17"/>
    <property type="match status" value="1"/>
</dbReference>
<proteinExistence type="predicted"/>
<dbReference type="PANTHER" id="PTHR24410">
    <property type="entry name" value="HL07962P-RELATED"/>
    <property type="match status" value="1"/>
</dbReference>
<protein>
    <recommendedName>
        <fullName evidence="2">BTB domain-containing protein</fullName>
    </recommendedName>
</protein>
<dbReference type="AlphaFoldDB" id="A0A9P0B239"/>
<organism evidence="3 4">
    <name type="scientific">Brassicogethes aeneus</name>
    <name type="common">Rape pollen beetle</name>
    <name type="synonym">Meligethes aeneus</name>
    <dbReference type="NCBI Taxonomy" id="1431903"/>
    <lineage>
        <taxon>Eukaryota</taxon>
        <taxon>Metazoa</taxon>
        <taxon>Ecdysozoa</taxon>
        <taxon>Arthropoda</taxon>
        <taxon>Hexapoda</taxon>
        <taxon>Insecta</taxon>
        <taxon>Pterygota</taxon>
        <taxon>Neoptera</taxon>
        <taxon>Endopterygota</taxon>
        <taxon>Coleoptera</taxon>
        <taxon>Polyphaga</taxon>
        <taxon>Cucujiformia</taxon>
        <taxon>Nitidulidae</taxon>
        <taxon>Meligethinae</taxon>
        <taxon>Brassicogethes</taxon>
    </lineage>
</organism>
<dbReference type="Pfam" id="PF07707">
    <property type="entry name" value="BACK"/>
    <property type="match status" value="1"/>
</dbReference>
<dbReference type="SMART" id="SM00875">
    <property type="entry name" value="BACK"/>
    <property type="match status" value="1"/>
</dbReference>
<dbReference type="CDD" id="cd18493">
    <property type="entry name" value="BACK_BTBD17"/>
    <property type="match status" value="1"/>
</dbReference>
<dbReference type="PANTHER" id="PTHR24410:SF41">
    <property type="entry name" value="HL07962P"/>
    <property type="match status" value="1"/>
</dbReference>
<reference evidence="3" key="1">
    <citation type="submission" date="2021-12" db="EMBL/GenBank/DDBJ databases">
        <authorList>
            <person name="King R."/>
        </authorList>
    </citation>
    <scope>NUCLEOTIDE SEQUENCE</scope>
</reference>
<sequence length="498" mass="58187">MFQDFNQGDDNNSSHSKSKRKRSLDRDVDNSCQIMVDNSENILKTLKNLFHEKQMCDVHLKVGIKIFSAHRLILCATSDVFYAMLMRPEWTEWHESNVELQELPQCEGVFHLFLEYFYTGKILITHTNVMPILALADKYIVKSLSRLCIEYMCKHVPHAASHNQLFSWLQYTTACGHDDVAETCQNYIKWNFEAVANTPDYSNFDIDMFIMILQQSDIVVYNEMVLYNCVVRWLELQKIKLQQIGITDEEVEKQYKNLVEMIMDNLRFPMMAPRELADILISPVIRHHKEYFVDRMTIGMNYHNGHTERLEKYYSSTKGALLLTPRLYTSDSCSAFLTIENYGNIQNYHTSTFVFSSHVSAAEYESNIINEWLVDLYPKGVWFKKCHLIVWQGTLEVPEKIIQTIRLSLTSRELPETNMRVKVSVLIYGMQGGVEHVMEVKEKIFHFTDQDKVMNFDNLIPYEDLNKMATTSDNWVSPYLVGPNRDQLKLNLVIAPIR</sequence>
<evidence type="ECO:0000259" key="2">
    <source>
        <dbReference type="PROSITE" id="PS50097"/>
    </source>
</evidence>
<dbReference type="Pfam" id="PF00651">
    <property type="entry name" value="BTB"/>
    <property type="match status" value="1"/>
</dbReference>
<dbReference type="Proteomes" id="UP001154078">
    <property type="component" value="Chromosome 3"/>
</dbReference>
<dbReference type="InterPro" id="IPR011705">
    <property type="entry name" value="BACK"/>
</dbReference>
<evidence type="ECO:0000313" key="3">
    <source>
        <dbReference type="EMBL" id="CAH0553089.1"/>
    </source>
</evidence>
<dbReference type="EMBL" id="OV121134">
    <property type="protein sequence ID" value="CAH0553089.1"/>
    <property type="molecule type" value="Genomic_DNA"/>
</dbReference>
<keyword evidence="4" id="KW-1185">Reference proteome</keyword>
<dbReference type="Gene3D" id="3.30.710.10">
    <property type="entry name" value="Potassium Channel Kv1.1, Chain A"/>
    <property type="match status" value="1"/>
</dbReference>
<evidence type="ECO:0000256" key="1">
    <source>
        <dbReference type="SAM" id="MobiDB-lite"/>
    </source>
</evidence>
<name>A0A9P0B239_BRAAE</name>
<dbReference type="Gene3D" id="1.25.40.420">
    <property type="match status" value="1"/>
</dbReference>
<dbReference type="InterPro" id="IPR056184">
    <property type="entry name" value="TRAF_BTBD17"/>
</dbReference>
<dbReference type="InterPro" id="IPR011333">
    <property type="entry name" value="SKP1/BTB/POZ_sf"/>
</dbReference>
<dbReference type="SUPFAM" id="SSF54695">
    <property type="entry name" value="POZ domain"/>
    <property type="match status" value="1"/>
</dbReference>
<feature type="domain" description="BTB" evidence="2">
    <location>
        <begin position="56"/>
        <end position="126"/>
    </location>
</feature>
<dbReference type="OrthoDB" id="2359033at2759"/>
<accession>A0A9P0B239</accession>
<gene>
    <name evidence="3" type="ORF">MELIAE_LOCUS5184</name>
</gene>